<evidence type="ECO:0000313" key="1">
    <source>
        <dbReference type="EMBL" id="CAB3369794.1"/>
    </source>
</evidence>
<dbReference type="EMBL" id="CADEPI010000048">
    <property type="protein sequence ID" value="CAB3369794.1"/>
    <property type="molecule type" value="Genomic_DNA"/>
</dbReference>
<reference evidence="1 2" key="1">
    <citation type="submission" date="2020-04" db="EMBL/GenBank/DDBJ databases">
        <authorList>
            <person name="Alioto T."/>
            <person name="Alioto T."/>
            <person name="Gomez Garrido J."/>
        </authorList>
    </citation>
    <scope>NUCLEOTIDE SEQUENCE [LARGE SCALE GENOMIC DNA]</scope>
</reference>
<proteinExistence type="predicted"/>
<dbReference type="Proteomes" id="UP000494165">
    <property type="component" value="Unassembled WGS sequence"/>
</dbReference>
<protein>
    <submittedName>
        <fullName evidence="1">Uncharacterized protein</fullName>
    </submittedName>
</protein>
<sequence>MFVSRKKTRLRRVSSSARDRRVPSIPSVSLSLHTLGRCQLIISDRRLCASSGECAARRKSALVNTSEIDSADVRWSAVSGR</sequence>
<gene>
    <name evidence="1" type="ORF">CLODIP_2_CD14073</name>
</gene>
<accession>A0A8S1CPJ7</accession>
<keyword evidence="2" id="KW-1185">Reference proteome</keyword>
<name>A0A8S1CPJ7_9INSE</name>
<dbReference type="AlphaFoldDB" id="A0A8S1CPJ7"/>
<evidence type="ECO:0000313" key="2">
    <source>
        <dbReference type="Proteomes" id="UP000494165"/>
    </source>
</evidence>
<comment type="caution">
    <text evidence="1">The sequence shown here is derived from an EMBL/GenBank/DDBJ whole genome shotgun (WGS) entry which is preliminary data.</text>
</comment>
<organism evidence="1 2">
    <name type="scientific">Cloeon dipterum</name>
    <dbReference type="NCBI Taxonomy" id="197152"/>
    <lineage>
        <taxon>Eukaryota</taxon>
        <taxon>Metazoa</taxon>
        <taxon>Ecdysozoa</taxon>
        <taxon>Arthropoda</taxon>
        <taxon>Hexapoda</taxon>
        <taxon>Insecta</taxon>
        <taxon>Pterygota</taxon>
        <taxon>Palaeoptera</taxon>
        <taxon>Ephemeroptera</taxon>
        <taxon>Pisciforma</taxon>
        <taxon>Baetidae</taxon>
        <taxon>Cloeon</taxon>
    </lineage>
</organism>